<dbReference type="InterPro" id="IPR009014">
    <property type="entry name" value="Transketo_C/PFOR_II"/>
</dbReference>
<dbReference type="NCBIfam" id="NF006667">
    <property type="entry name" value="PRK09212.1"/>
    <property type="match status" value="1"/>
</dbReference>
<dbReference type="InterPro" id="IPR033248">
    <property type="entry name" value="Transketolase_C"/>
</dbReference>
<dbReference type="Gene3D" id="3.40.50.920">
    <property type="match status" value="1"/>
</dbReference>
<accession>A0A510HI76</accession>
<comment type="cofactor">
    <cofactor evidence="1">
        <name>thiamine diphosphate</name>
        <dbReference type="ChEBI" id="CHEBI:58937"/>
    </cofactor>
</comment>
<dbReference type="FunFam" id="3.40.50.920:FF:000001">
    <property type="entry name" value="Pyruvate dehydrogenase E1 beta subunit"/>
    <property type="match status" value="1"/>
</dbReference>
<dbReference type="CDD" id="cd07036">
    <property type="entry name" value="TPP_PYR_E1-PDHc-beta_like"/>
    <property type="match status" value="1"/>
</dbReference>
<organism evidence="5 6">
    <name type="scientific">Rubrobacter xylanophilus</name>
    <dbReference type="NCBI Taxonomy" id="49319"/>
    <lineage>
        <taxon>Bacteria</taxon>
        <taxon>Bacillati</taxon>
        <taxon>Actinomycetota</taxon>
        <taxon>Rubrobacteria</taxon>
        <taxon>Rubrobacterales</taxon>
        <taxon>Rubrobacteraceae</taxon>
        <taxon>Rubrobacter</taxon>
    </lineage>
</organism>
<dbReference type="PANTHER" id="PTHR43257:SF2">
    <property type="entry name" value="PYRUVATE DEHYDROGENASE E1 COMPONENT SUBUNIT BETA"/>
    <property type="match status" value="1"/>
</dbReference>
<reference evidence="5" key="1">
    <citation type="journal article" date="2019" name="Microbiol. Resour. Announc.">
        <title>Complete Genome Sequence of Rubrobacter xylanophilus Strain AA3-22, Isolated from Arima Onsen in Japan.</title>
        <authorList>
            <person name="Tomariguchi N."/>
            <person name="Miyazaki K."/>
        </authorList>
    </citation>
    <scope>NUCLEOTIDE SEQUENCE [LARGE SCALE GENOMIC DNA]</scope>
    <source>
        <strain evidence="5">AA3-22</strain>
    </source>
</reference>
<name>A0A510HI76_9ACTN</name>
<keyword evidence="3" id="KW-0786">Thiamine pyrophosphate</keyword>
<dbReference type="Gene3D" id="3.40.50.970">
    <property type="match status" value="1"/>
</dbReference>
<dbReference type="EMBL" id="AP019791">
    <property type="protein sequence ID" value="BBL79679.1"/>
    <property type="molecule type" value="Genomic_DNA"/>
</dbReference>
<dbReference type="GO" id="GO:0016491">
    <property type="term" value="F:oxidoreductase activity"/>
    <property type="evidence" value="ECO:0007669"/>
    <property type="project" value="UniProtKB-KW"/>
</dbReference>
<feature type="domain" description="Transketolase-like pyrimidine-binding" evidence="4">
    <location>
        <begin position="5"/>
        <end position="180"/>
    </location>
</feature>
<dbReference type="GO" id="GO:0000287">
    <property type="term" value="F:magnesium ion binding"/>
    <property type="evidence" value="ECO:0007669"/>
    <property type="project" value="UniProtKB-ARBA"/>
</dbReference>
<proteinExistence type="predicted"/>
<evidence type="ECO:0000313" key="6">
    <source>
        <dbReference type="Proteomes" id="UP000318065"/>
    </source>
</evidence>
<dbReference type="PANTHER" id="PTHR43257">
    <property type="entry name" value="PYRUVATE DEHYDROGENASE E1 COMPONENT BETA SUBUNIT"/>
    <property type="match status" value="1"/>
</dbReference>
<dbReference type="InterPro" id="IPR005475">
    <property type="entry name" value="Transketolase-like_Pyr-bd"/>
</dbReference>
<evidence type="ECO:0000313" key="5">
    <source>
        <dbReference type="EMBL" id="BBL79679.1"/>
    </source>
</evidence>
<dbReference type="Pfam" id="PF02779">
    <property type="entry name" value="Transket_pyr"/>
    <property type="match status" value="1"/>
</dbReference>
<dbReference type="Pfam" id="PF02780">
    <property type="entry name" value="Transketolase_C"/>
    <property type="match status" value="1"/>
</dbReference>
<keyword evidence="2" id="KW-0560">Oxidoreductase</keyword>
<evidence type="ECO:0000256" key="2">
    <source>
        <dbReference type="ARBA" id="ARBA00023002"/>
    </source>
</evidence>
<evidence type="ECO:0000256" key="3">
    <source>
        <dbReference type="ARBA" id="ARBA00023052"/>
    </source>
</evidence>
<dbReference type="SMART" id="SM00861">
    <property type="entry name" value="Transket_pyr"/>
    <property type="match status" value="1"/>
</dbReference>
<gene>
    <name evidence="5" type="primary">acoB_1</name>
    <name evidence="5" type="ORF">RxyAA322_15330</name>
</gene>
<keyword evidence="6" id="KW-1185">Reference proteome</keyword>
<dbReference type="AlphaFoldDB" id="A0A510HI76"/>
<dbReference type="SUPFAM" id="SSF52518">
    <property type="entry name" value="Thiamin diphosphate-binding fold (THDP-binding)"/>
    <property type="match status" value="1"/>
</dbReference>
<sequence>MAETKTYREALREAMVHEMDRDESVVLLGEDIGVYGGTHLITDGLYDQYGPKRVIDTPISENGFTGAAIGMAMMGMRPIVEMMTWNFSFLAADQIIQNAAKVRYFSGGQVKVPLVIRGPNGGGVQLSAQHTHSLESFYGHFPGLKVVAPVTPNDAKGMMLTAIRDDNPVIFLEAGALYGTRGEVEDGDNAVPFGKARVAREGSDVTLIAYGRQVNLCLRAADTLEEEDGVSAEVIDLRSLRPFDEDAIVESVKKTHRAVAVQEQWRWFGVASEVAAIIQDKAFDYLDAPVERVSGAEVPAPYARNLELAAFPSERAVANAARRVLYMEEK</sequence>
<dbReference type="OrthoDB" id="3457658at2"/>
<dbReference type="SUPFAM" id="SSF52922">
    <property type="entry name" value="TK C-terminal domain-like"/>
    <property type="match status" value="1"/>
</dbReference>
<evidence type="ECO:0000256" key="1">
    <source>
        <dbReference type="ARBA" id="ARBA00001964"/>
    </source>
</evidence>
<dbReference type="Proteomes" id="UP000318065">
    <property type="component" value="Chromosome"/>
</dbReference>
<keyword evidence="5" id="KW-0670">Pyruvate</keyword>
<dbReference type="InterPro" id="IPR029061">
    <property type="entry name" value="THDP-binding"/>
</dbReference>
<protein>
    <submittedName>
        <fullName evidence="5">Pyruvate dehydrogenase subunit beta</fullName>
    </submittedName>
</protein>
<dbReference type="RefSeq" id="WP_143527691.1">
    <property type="nucleotide sequence ID" value="NZ_AP019791.1"/>
</dbReference>
<evidence type="ECO:0000259" key="4">
    <source>
        <dbReference type="SMART" id="SM00861"/>
    </source>
</evidence>
<dbReference type="FunFam" id="3.40.50.970:FF:000001">
    <property type="entry name" value="Pyruvate dehydrogenase E1 beta subunit"/>
    <property type="match status" value="1"/>
</dbReference>